<proteinExistence type="predicted"/>
<gene>
    <name evidence="2" type="ORF">PVAND_009466</name>
</gene>
<reference evidence="2" key="1">
    <citation type="submission" date="2021-03" db="EMBL/GenBank/DDBJ databases">
        <title>Chromosome level genome of the anhydrobiotic midge Polypedilum vanderplanki.</title>
        <authorList>
            <person name="Yoshida Y."/>
            <person name="Kikawada T."/>
            <person name="Gusev O."/>
        </authorList>
    </citation>
    <scope>NUCLEOTIDE SEQUENCE</scope>
    <source>
        <strain evidence="2">NIAS01</strain>
        <tissue evidence="2">Whole body or cell culture</tissue>
    </source>
</reference>
<organism evidence="2 3">
    <name type="scientific">Polypedilum vanderplanki</name>
    <name type="common">Sleeping chironomid midge</name>
    <dbReference type="NCBI Taxonomy" id="319348"/>
    <lineage>
        <taxon>Eukaryota</taxon>
        <taxon>Metazoa</taxon>
        <taxon>Ecdysozoa</taxon>
        <taxon>Arthropoda</taxon>
        <taxon>Hexapoda</taxon>
        <taxon>Insecta</taxon>
        <taxon>Pterygota</taxon>
        <taxon>Neoptera</taxon>
        <taxon>Endopterygota</taxon>
        <taxon>Diptera</taxon>
        <taxon>Nematocera</taxon>
        <taxon>Chironomoidea</taxon>
        <taxon>Chironomidae</taxon>
        <taxon>Chironominae</taxon>
        <taxon>Polypedilum</taxon>
        <taxon>Polypedilum</taxon>
    </lineage>
</organism>
<dbReference type="InterPro" id="IPR031732">
    <property type="entry name" value="DUF4729"/>
</dbReference>
<keyword evidence="3" id="KW-1185">Reference proteome</keyword>
<evidence type="ECO:0000259" key="1">
    <source>
        <dbReference type="Pfam" id="PF15866"/>
    </source>
</evidence>
<feature type="domain" description="DUF4729" evidence="1">
    <location>
        <begin position="25"/>
        <end position="200"/>
    </location>
</feature>
<dbReference type="Pfam" id="PF15866">
    <property type="entry name" value="DUF4729"/>
    <property type="match status" value="1"/>
</dbReference>
<protein>
    <recommendedName>
        <fullName evidence="1">DUF4729 domain-containing protein</fullName>
    </recommendedName>
</protein>
<accession>A0A9J6CCZ9</accession>
<dbReference type="AlphaFoldDB" id="A0A9J6CCZ9"/>
<comment type="caution">
    <text evidence="2">The sequence shown here is derived from an EMBL/GenBank/DDBJ whole genome shotgun (WGS) entry which is preliminary data.</text>
</comment>
<sequence length="213" mass="24315">MDPDQDRVEEIEESLSFTKNNLPFNCILSNCNEPLTNSSVISHLTSTNHNIESQDVEFNEKVSLMVSVDENFMSYGKNVCLGVLGLKIKKHDETTNSIKENILAISIMACKSNYYHIYDNNKNEKADPDGDFLTFWLVMAKPDDIELRAAVSANNESDRSSLSTLINVRDIRDCQNVAEFMSNDIDFLKINRSMWEKIINDDALLIEVMMMEK</sequence>
<evidence type="ECO:0000313" key="2">
    <source>
        <dbReference type="EMBL" id="KAG5679930.1"/>
    </source>
</evidence>
<dbReference type="Proteomes" id="UP001107558">
    <property type="component" value="Chromosome 1"/>
</dbReference>
<name>A0A9J6CCZ9_POLVA</name>
<evidence type="ECO:0000313" key="3">
    <source>
        <dbReference type="Proteomes" id="UP001107558"/>
    </source>
</evidence>
<dbReference type="OrthoDB" id="7736976at2759"/>
<dbReference type="EMBL" id="JADBJN010000001">
    <property type="protein sequence ID" value="KAG5679930.1"/>
    <property type="molecule type" value="Genomic_DNA"/>
</dbReference>